<gene>
    <name evidence="2" type="ORF">D4L85_21465</name>
</gene>
<proteinExistence type="predicted"/>
<reference evidence="3" key="1">
    <citation type="submission" date="2018-09" db="EMBL/GenBank/DDBJ databases">
        <title>Chryseolinea sp. KIS68-18 isolated from soil.</title>
        <authorList>
            <person name="Weon H.-Y."/>
            <person name="Kwon S.-W."/>
            <person name="Lee S.A."/>
        </authorList>
    </citation>
    <scope>NUCLEOTIDE SEQUENCE [LARGE SCALE GENOMIC DNA]</scope>
    <source>
        <strain evidence="3">KIS68-18</strain>
    </source>
</reference>
<dbReference type="CDD" id="cd15482">
    <property type="entry name" value="Sialidase_non-viral"/>
    <property type="match status" value="1"/>
</dbReference>
<name>A0A385SSL5_9BACT</name>
<dbReference type="InterPro" id="IPR011040">
    <property type="entry name" value="Sialidase"/>
</dbReference>
<evidence type="ECO:0000313" key="3">
    <source>
        <dbReference type="Proteomes" id="UP000266183"/>
    </source>
</evidence>
<evidence type="ECO:0000259" key="1">
    <source>
        <dbReference type="Pfam" id="PF13088"/>
    </source>
</evidence>
<feature type="domain" description="Sialidase" evidence="1">
    <location>
        <begin position="123"/>
        <end position="367"/>
    </location>
</feature>
<dbReference type="EMBL" id="CP032382">
    <property type="protein sequence ID" value="AYB32985.1"/>
    <property type="molecule type" value="Genomic_DNA"/>
</dbReference>
<evidence type="ECO:0000313" key="2">
    <source>
        <dbReference type="EMBL" id="AYB32985.1"/>
    </source>
</evidence>
<protein>
    <submittedName>
        <fullName evidence="2">Exo-alpha-sialidase</fullName>
    </submittedName>
</protein>
<dbReference type="InterPro" id="IPR036278">
    <property type="entry name" value="Sialidase_sf"/>
</dbReference>
<dbReference type="AlphaFoldDB" id="A0A385SSL5"/>
<dbReference type="KEGG" id="chk:D4L85_21465"/>
<sequence>MCSCKTWKNSIFRHCPPPTSLILRANWSFQRQAIANGTRQPTSNYSLKSSTAMNRYPFLALSLLLVAGCSVQKTNETATVIAMDSPAKEGSGEPYLFTDEKGKVYLSWLEKMEGHQAFKYSSLAVGKWSEPILIDSGKNWFVNWADYPMIASSGKDLLAHYLEKNGEGTYSYNVKVTSSPDHGKTWKAPITLHDDGKEAEHGFVSMLPYQEHFFFAWLDGRNTVAEGMENHDGHQGPMSLRAAIVDKEGNKIKEWELDDRTCDCCQTSAALTESGPVVVYRDRSEGEIRDMSIVRFVNNAWTKPEEIHHDNWKIAGCPVNGPRVVANGNFLAIAWYTVSEGRSKVSVIFSQDGGKSFGHPVQVDEGRAIGRVDIVMLEDESIMVSWMEGTTIKAAKVHADGTKDSSLTIASSSEARSSGFPQMTKSGNELFFAWTDDKDNVVKVAKLTL</sequence>
<keyword evidence="3" id="KW-1185">Reference proteome</keyword>
<organism evidence="2 3">
    <name type="scientific">Chryseolinea soli</name>
    <dbReference type="NCBI Taxonomy" id="2321403"/>
    <lineage>
        <taxon>Bacteria</taxon>
        <taxon>Pseudomonadati</taxon>
        <taxon>Bacteroidota</taxon>
        <taxon>Cytophagia</taxon>
        <taxon>Cytophagales</taxon>
        <taxon>Fulvivirgaceae</taxon>
        <taxon>Chryseolinea</taxon>
    </lineage>
</organism>
<accession>A0A385SSL5</accession>
<dbReference type="Gene3D" id="2.120.10.10">
    <property type="match status" value="1"/>
</dbReference>
<dbReference type="SUPFAM" id="SSF50939">
    <property type="entry name" value="Sialidases"/>
    <property type="match status" value="1"/>
</dbReference>
<dbReference type="Proteomes" id="UP000266183">
    <property type="component" value="Chromosome"/>
</dbReference>
<dbReference type="Pfam" id="PF13088">
    <property type="entry name" value="BNR_2"/>
    <property type="match status" value="1"/>
</dbReference>